<keyword evidence="6" id="KW-0067">ATP-binding</keyword>
<dbReference type="Pfam" id="PF00122">
    <property type="entry name" value="E1-E2_ATPase"/>
    <property type="match status" value="1"/>
</dbReference>
<feature type="transmembrane region" description="Helical" evidence="10">
    <location>
        <begin position="726"/>
        <end position="744"/>
    </location>
</feature>
<feature type="transmembrane region" description="Helical" evidence="10">
    <location>
        <begin position="872"/>
        <end position="889"/>
    </location>
</feature>
<dbReference type="InterPro" id="IPR023299">
    <property type="entry name" value="ATPase_P-typ_cyto_dom_N"/>
</dbReference>
<protein>
    <submittedName>
        <fullName evidence="12">Calcium-transporting ATPase</fullName>
    </submittedName>
</protein>
<feature type="transmembrane region" description="Helical" evidence="10">
    <location>
        <begin position="769"/>
        <end position="794"/>
    </location>
</feature>
<evidence type="ECO:0000256" key="8">
    <source>
        <dbReference type="ARBA" id="ARBA00022989"/>
    </source>
</evidence>
<evidence type="ECO:0000256" key="10">
    <source>
        <dbReference type="SAM" id="Phobius"/>
    </source>
</evidence>
<keyword evidence="3" id="KW-1003">Cell membrane</keyword>
<keyword evidence="7" id="KW-1278">Translocase</keyword>
<dbReference type="Gene3D" id="2.70.150.10">
    <property type="entry name" value="Calcium-transporting ATPase, cytoplasmic transduction domain A"/>
    <property type="match status" value="1"/>
</dbReference>
<evidence type="ECO:0000256" key="3">
    <source>
        <dbReference type="ARBA" id="ARBA00022475"/>
    </source>
</evidence>
<dbReference type="InterPro" id="IPR008250">
    <property type="entry name" value="ATPase_P-typ_transduc_dom_A_sf"/>
</dbReference>
<dbReference type="Gene3D" id="3.40.50.1000">
    <property type="entry name" value="HAD superfamily/HAD-like"/>
    <property type="match status" value="1"/>
</dbReference>
<feature type="transmembrane region" description="Helical" evidence="10">
    <location>
        <begin position="696"/>
        <end position="720"/>
    </location>
</feature>
<dbReference type="SUPFAM" id="SSF81665">
    <property type="entry name" value="Calcium ATPase, transmembrane domain M"/>
    <property type="match status" value="1"/>
</dbReference>
<reference evidence="12 13" key="1">
    <citation type="submission" date="2021-02" db="EMBL/GenBank/DDBJ databases">
        <authorList>
            <person name="Han P."/>
        </authorList>
    </citation>
    <scope>NUCLEOTIDE SEQUENCE [LARGE SCALE GENOMIC DNA]</scope>
    <source>
        <strain evidence="12">Candidatus Nitrospira sp. ZN2</strain>
    </source>
</reference>
<dbReference type="SFLD" id="SFLDF00027">
    <property type="entry name" value="p-type_atpase"/>
    <property type="match status" value="1"/>
</dbReference>
<comment type="caution">
    <text evidence="12">The sequence shown here is derived from an EMBL/GenBank/DDBJ whole genome shotgun (WGS) entry which is preliminary data.</text>
</comment>
<evidence type="ECO:0000256" key="9">
    <source>
        <dbReference type="ARBA" id="ARBA00023136"/>
    </source>
</evidence>
<dbReference type="PANTHER" id="PTHR43294">
    <property type="entry name" value="SODIUM/POTASSIUM-TRANSPORTING ATPASE SUBUNIT ALPHA"/>
    <property type="match status" value="1"/>
</dbReference>
<dbReference type="InterPro" id="IPR044492">
    <property type="entry name" value="P_typ_ATPase_HD_dom"/>
</dbReference>
<dbReference type="PANTHER" id="PTHR43294:SF21">
    <property type="entry name" value="CATION TRANSPORTING ATPASE"/>
    <property type="match status" value="1"/>
</dbReference>
<dbReference type="SMART" id="SM00831">
    <property type="entry name" value="Cation_ATPase_N"/>
    <property type="match status" value="1"/>
</dbReference>
<dbReference type="Gene3D" id="1.20.1110.10">
    <property type="entry name" value="Calcium-transporting ATPase, transmembrane domain"/>
    <property type="match status" value="1"/>
</dbReference>
<dbReference type="PRINTS" id="PR00120">
    <property type="entry name" value="HATPASE"/>
</dbReference>
<feature type="domain" description="Cation-transporting P-type ATPase N-terminal" evidence="11">
    <location>
        <begin position="10"/>
        <end position="84"/>
    </location>
</feature>
<dbReference type="CDD" id="cd02089">
    <property type="entry name" value="P-type_ATPase_Ca_prok"/>
    <property type="match status" value="1"/>
</dbReference>
<feature type="transmembrane region" description="Helical" evidence="10">
    <location>
        <begin position="57"/>
        <end position="79"/>
    </location>
</feature>
<keyword evidence="13" id="KW-1185">Reference proteome</keyword>
<keyword evidence="8 10" id="KW-1133">Transmembrane helix</keyword>
<evidence type="ECO:0000256" key="2">
    <source>
        <dbReference type="ARBA" id="ARBA00005675"/>
    </source>
</evidence>
<evidence type="ECO:0000313" key="13">
    <source>
        <dbReference type="Proteomes" id="UP000675880"/>
    </source>
</evidence>
<dbReference type="InterPro" id="IPR059000">
    <property type="entry name" value="ATPase_P-type_domA"/>
</dbReference>
<dbReference type="InterPro" id="IPR023214">
    <property type="entry name" value="HAD_sf"/>
</dbReference>
<comment type="subcellular location">
    <subcellularLocation>
        <location evidence="1">Cell membrane</location>
        <topology evidence="1">Multi-pass membrane protein</topology>
    </subcellularLocation>
</comment>
<evidence type="ECO:0000256" key="6">
    <source>
        <dbReference type="ARBA" id="ARBA00022840"/>
    </source>
</evidence>
<dbReference type="Pfam" id="PF00689">
    <property type="entry name" value="Cation_ATPase_C"/>
    <property type="match status" value="1"/>
</dbReference>
<name>A0ABM8RK72_9BACT</name>
<dbReference type="InterPro" id="IPR050510">
    <property type="entry name" value="Cation_transp_ATPase_P-type"/>
</dbReference>
<feature type="transmembrane region" description="Helical" evidence="10">
    <location>
        <begin position="838"/>
        <end position="857"/>
    </location>
</feature>
<evidence type="ECO:0000313" key="12">
    <source>
        <dbReference type="EMBL" id="CAE6757697.1"/>
    </source>
</evidence>
<proteinExistence type="inferred from homology"/>
<dbReference type="Pfam" id="PF13246">
    <property type="entry name" value="Cation_ATPase"/>
    <property type="match status" value="1"/>
</dbReference>
<dbReference type="SUPFAM" id="SSF56784">
    <property type="entry name" value="HAD-like"/>
    <property type="match status" value="1"/>
</dbReference>
<gene>
    <name evidence="12" type="primary">yloB</name>
    <name evidence="12" type="ORF">NSPZN2_30487</name>
</gene>
<dbReference type="InterPro" id="IPR036412">
    <property type="entry name" value="HAD-like_sf"/>
</dbReference>
<dbReference type="Gene3D" id="3.40.1110.10">
    <property type="entry name" value="Calcium-transporting ATPase, cytoplasmic domain N"/>
    <property type="match status" value="1"/>
</dbReference>
<feature type="transmembrane region" description="Helical" evidence="10">
    <location>
        <begin position="252"/>
        <end position="270"/>
    </location>
</feature>
<dbReference type="SUPFAM" id="SSF81653">
    <property type="entry name" value="Calcium ATPase, transduction domain A"/>
    <property type="match status" value="1"/>
</dbReference>
<dbReference type="Proteomes" id="UP000675880">
    <property type="component" value="Unassembled WGS sequence"/>
</dbReference>
<feature type="transmembrane region" description="Helical" evidence="10">
    <location>
        <begin position="282"/>
        <end position="307"/>
    </location>
</feature>
<dbReference type="SFLD" id="SFLDS00003">
    <property type="entry name" value="Haloacid_Dehalogenase"/>
    <property type="match status" value="1"/>
</dbReference>
<evidence type="ECO:0000256" key="4">
    <source>
        <dbReference type="ARBA" id="ARBA00022692"/>
    </source>
</evidence>
<dbReference type="NCBIfam" id="TIGR01494">
    <property type="entry name" value="ATPase_P-type"/>
    <property type="match status" value="2"/>
</dbReference>
<feature type="transmembrane region" description="Helical" evidence="10">
    <location>
        <begin position="85"/>
        <end position="104"/>
    </location>
</feature>
<feature type="transmembrane region" description="Helical" evidence="10">
    <location>
        <begin position="800"/>
        <end position="818"/>
    </location>
</feature>
<dbReference type="InterPro" id="IPR004014">
    <property type="entry name" value="ATPase_P-typ_cation-transptr_N"/>
</dbReference>
<dbReference type="PROSITE" id="PS00154">
    <property type="entry name" value="ATPASE_E1_E2"/>
    <property type="match status" value="1"/>
</dbReference>
<dbReference type="PRINTS" id="PR00119">
    <property type="entry name" value="CATATPASE"/>
</dbReference>
<keyword evidence="5" id="KW-0547">Nucleotide-binding</keyword>
<dbReference type="InterPro" id="IPR006068">
    <property type="entry name" value="ATPase_P-typ_cation-transptr_C"/>
</dbReference>
<dbReference type="InterPro" id="IPR018303">
    <property type="entry name" value="ATPase_P-typ_P_site"/>
</dbReference>
<organism evidence="12 13">
    <name type="scientific">Nitrospira defluvii</name>
    <dbReference type="NCBI Taxonomy" id="330214"/>
    <lineage>
        <taxon>Bacteria</taxon>
        <taxon>Pseudomonadati</taxon>
        <taxon>Nitrospirota</taxon>
        <taxon>Nitrospiria</taxon>
        <taxon>Nitrospirales</taxon>
        <taxon>Nitrospiraceae</taxon>
        <taxon>Nitrospira</taxon>
    </lineage>
</organism>
<evidence type="ECO:0000256" key="7">
    <source>
        <dbReference type="ARBA" id="ARBA00022967"/>
    </source>
</evidence>
<dbReference type="Pfam" id="PF00690">
    <property type="entry name" value="Cation_ATPase_N"/>
    <property type="match status" value="1"/>
</dbReference>
<sequence length="908" mass="97491">MADQQQQRPRWHARPQGEIERELGVDPVAGLSEAEAARRLSVHGRNELPEAPPPSPWHILATQFTSLIVWVLIGAALVSGLLGEWIDAGAILAIVVLNGLLGFLQEYRAEQSLAALRTLAVTYARVVRDGTRLNLSSTELVPGDIIDVEAGDHVPADARLLQAAAFRTQEAALTGESTPVEKLSAALPDSDLPLADQRNMLFMGTTVTGGKGRAVVVATGSVTELGRIATLMTAVPIEPTPLQRRLEQFGHVLLALSLGIVLVVFGLGVWRGEPLFDMFLTAVSLAVAAIPEGLPAIVTTTLALGVMRMVSRHALIRRLPAVETLGAATVICTDKTGTLTKNEMTVTKLAIDDLVIEVTGEGYAPVGTIVGGDPREGALRELLWTALLCNGASLKQAEGKWAVVGDPTEGALLVAGRKGGWVQEELARAQPLVGELPFDSDRKMMTMVRRLGERAVAYVKGAPDVLLGSCDEYVTKTGERRPLTESLRHSILSVNQQFARQALRVVALASRVLDPQPTSFDPDLVERRLCFLGLAAMKDPLRPEAKSAVDLCRSAGIATVMITGDHKETALAIAREAGFASGPTQALSGLELNRLSDADLASRVRTVSVYARVSAEHKLRIVRAWRAQGAVVAMTGDGVNDAPAVREADIGIAMGVTGTDVTKDASDMVVTDDNFASIAAAVEEGRSIYANIRKSVHYLLSCNLSEVLVMLGSTVLGWPLPLLPIHILWINLVTDGFPALALAVDPKDPDVMKRPPRDPQAPLLDRGRFLTVCVQGLVMAAATLAVFGIALSIVKDEVSFARTMTFTTLVLVQFLHAFTCRHDRYSLFQVGVASNRMLVGAVLVSALLQGAILLSPWGQEIFKVVPLRADEWSVIVGFGLLPFLVMELWKAWSRARSGRPETVSPHYS</sequence>
<evidence type="ECO:0000256" key="5">
    <source>
        <dbReference type="ARBA" id="ARBA00022741"/>
    </source>
</evidence>
<keyword evidence="9 10" id="KW-0472">Membrane</keyword>
<comment type="similarity">
    <text evidence="2">Belongs to the cation transport ATPase (P-type) (TC 3.A.3) family. Type IIA subfamily.</text>
</comment>
<accession>A0ABM8RK72</accession>
<dbReference type="SUPFAM" id="SSF81660">
    <property type="entry name" value="Metal cation-transporting ATPase, ATP-binding domain N"/>
    <property type="match status" value="1"/>
</dbReference>
<dbReference type="InterPro" id="IPR001757">
    <property type="entry name" value="P_typ_ATPase"/>
</dbReference>
<evidence type="ECO:0000259" key="11">
    <source>
        <dbReference type="SMART" id="SM00831"/>
    </source>
</evidence>
<dbReference type="EMBL" id="CAJNBJ010000016">
    <property type="protein sequence ID" value="CAE6757697.1"/>
    <property type="molecule type" value="Genomic_DNA"/>
</dbReference>
<dbReference type="RefSeq" id="WP_213042641.1">
    <property type="nucleotide sequence ID" value="NZ_CAJNBJ010000016.1"/>
</dbReference>
<evidence type="ECO:0000256" key="1">
    <source>
        <dbReference type="ARBA" id="ARBA00004651"/>
    </source>
</evidence>
<dbReference type="SFLD" id="SFLDG00002">
    <property type="entry name" value="C1.7:_P-type_atpase_like"/>
    <property type="match status" value="1"/>
</dbReference>
<dbReference type="InterPro" id="IPR023298">
    <property type="entry name" value="ATPase_P-typ_TM_dom_sf"/>
</dbReference>
<keyword evidence="4 10" id="KW-0812">Transmembrane</keyword>